<dbReference type="InterPro" id="IPR049445">
    <property type="entry name" value="TetR_SbtR-like_C"/>
</dbReference>
<evidence type="ECO:0000259" key="5">
    <source>
        <dbReference type="PROSITE" id="PS50977"/>
    </source>
</evidence>
<sequence>MRADARRNHERLLEAARDVFVEQGPGASLEEIARRAEVGIATLYRRFTDRGTLMHAVVLHALTGTIEAVQRARREHPDPLEALAAYVHAVLDLRTSVVIPTLLVALDLDEPELKAASLTSARLVEELLEEAHKTGRLRTDVAFGDIGLLLTRLSRPLPGPIPDETQNALAHRHANLFLAGLRADPTAPPLGGPALKLADLRQFQNDTDEVAKGTSATSP</sequence>
<dbReference type="Pfam" id="PF21597">
    <property type="entry name" value="TetR_C_43"/>
    <property type="match status" value="1"/>
</dbReference>
<name>A0ABV5SGA3_9ACTN</name>
<dbReference type="PROSITE" id="PS50977">
    <property type="entry name" value="HTH_TETR_2"/>
    <property type="match status" value="1"/>
</dbReference>
<evidence type="ECO:0000256" key="4">
    <source>
        <dbReference type="PROSITE-ProRule" id="PRU00335"/>
    </source>
</evidence>
<dbReference type="InterPro" id="IPR050109">
    <property type="entry name" value="HTH-type_TetR-like_transc_reg"/>
</dbReference>
<comment type="caution">
    <text evidence="6">The sequence shown here is derived from an EMBL/GenBank/DDBJ whole genome shotgun (WGS) entry which is preliminary data.</text>
</comment>
<keyword evidence="2 4" id="KW-0238">DNA-binding</keyword>
<dbReference type="RefSeq" id="WP_344993562.1">
    <property type="nucleotide sequence ID" value="NZ_BAAAXV010000008.1"/>
</dbReference>
<dbReference type="PANTHER" id="PTHR30055:SF234">
    <property type="entry name" value="HTH-TYPE TRANSCRIPTIONAL REGULATOR BETI"/>
    <property type="match status" value="1"/>
</dbReference>
<protein>
    <submittedName>
        <fullName evidence="6">TetR/AcrR family transcriptional regulator</fullName>
    </submittedName>
</protein>
<proteinExistence type="predicted"/>
<dbReference type="PRINTS" id="PR00455">
    <property type="entry name" value="HTHTETR"/>
</dbReference>
<organism evidence="6 7">
    <name type="scientific">Nonomuraea helvata</name>
    <dbReference type="NCBI Taxonomy" id="37484"/>
    <lineage>
        <taxon>Bacteria</taxon>
        <taxon>Bacillati</taxon>
        <taxon>Actinomycetota</taxon>
        <taxon>Actinomycetes</taxon>
        <taxon>Streptosporangiales</taxon>
        <taxon>Streptosporangiaceae</taxon>
        <taxon>Nonomuraea</taxon>
    </lineage>
</organism>
<keyword evidence="7" id="KW-1185">Reference proteome</keyword>
<dbReference type="SUPFAM" id="SSF48498">
    <property type="entry name" value="Tetracyclin repressor-like, C-terminal domain"/>
    <property type="match status" value="1"/>
</dbReference>
<gene>
    <name evidence="6" type="ORF">ACFFSA_47220</name>
</gene>
<dbReference type="SUPFAM" id="SSF46689">
    <property type="entry name" value="Homeodomain-like"/>
    <property type="match status" value="1"/>
</dbReference>
<evidence type="ECO:0000256" key="3">
    <source>
        <dbReference type="ARBA" id="ARBA00023163"/>
    </source>
</evidence>
<dbReference type="PANTHER" id="PTHR30055">
    <property type="entry name" value="HTH-TYPE TRANSCRIPTIONAL REGULATOR RUTR"/>
    <property type="match status" value="1"/>
</dbReference>
<evidence type="ECO:0000256" key="1">
    <source>
        <dbReference type="ARBA" id="ARBA00023015"/>
    </source>
</evidence>
<feature type="domain" description="HTH tetR-type" evidence="5">
    <location>
        <begin position="6"/>
        <end position="65"/>
    </location>
</feature>
<keyword evidence="1" id="KW-0805">Transcription regulation</keyword>
<keyword evidence="3" id="KW-0804">Transcription</keyword>
<dbReference type="EMBL" id="JBHMBW010000099">
    <property type="protein sequence ID" value="MFB9630715.1"/>
    <property type="molecule type" value="Genomic_DNA"/>
</dbReference>
<dbReference type="Pfam" id="PF00440">
    <property type="entry name" value="TetR_N"/>
    <property type="match status" value="1"/>
</dbReference>
<dbReference type="InterPro" id="IPR036271">
    <property type="entry name" value="Tet_transcr_reg_TetR-rel_C_sf"/>
</dbReference>
<evidence type="ECO:0000256" key="2">
    <source>
        <dbReference type="ARBA" id="ARBA00023125"/>
    </source>
</evidence>
<dbReference type="Proteomes" id="UP001589532">
    <property type="component" value="Unassembled WGS sequence"/>
</dbReference>
<feature type="DNA-binding region" description="H-T-H motif" evidence="4">
    <location>
        <begin position="28"/>
        <end position="47"/>
    </location>
</feature>
<dbReference type="InterPro" id="IPR001647">
    <property type="entry name" value="HTH_TetR"/>
</dbReference>
<reference evidence="6 7" key="1">
    <citation type="submission" date="2024-09" db="EMBL/GenBank/DDBJ databases">
        <authorList>
            <person name="Sun Q."/>
            <person name="Mori K."/>
        </authorList>
    </citation>
    <scope>NUCLEOTIDE SEQUENCE [LARGE SCALE GENOMIC DNA]</scope>
    <source>
        <strain evidence="6 7">JCM 3143</strain>
    </source>
</reference>
<evidence type="ECO:0000313" key="6">
    <source>
        <dbReference type="EMBL" id="MFB9630715.1"/>
    </source>
</evidence>
<accession>A0ABV5SGA3</accession>
<evidence type="ECO:0000313" key="7">
    <source>
        <dbReference type="Proteomes" id="UP001589532"/>
    </source>
</evidence>
<dbReference type="Gene3D" id="1.10.357.10">
    <property type="entry name" value="Tetracycline Repressor, domain 2"/>
    <property type="match status" value="1"/>
</dbReference>
<dbReference type="InterPro" id="IPR009057">
    <property type="entry name" value="Homeodomain-like_sf"/>
</dbReference>